<reference evidence="3" key="1">
    <citation type="submission" date="2023-06" db="EMBL/GenBank/DDBJ databases">
        <authorList>
            <person name="Kurt Z."/>
        </authorList>
    </citation>
    <scope>NUCLEOTIDE SEQUENCE</scope>
</reference>
<dbReference type="Proteomes" id="UP001642409">
    <property type="component" value="Unassembled WGS sequence"/>
</dbReference>
<dbReference type="EMBL" id="CATOUU010000576">
    <property type="protein sequence ID" value="CAI9934612.1"/>
    <property type="molecule type" value="Genomic_DNA"/>
</dbReference>
<evidence type="ECO:0000313" key="5">
    <source>
        <dbReference type="Proteomes" id="UP001642409"/>
    </source>
</evidence>
<evidence type="ECO:0000313" key="4">
    <source>
        <dbReference type="EMBL" id="CAL6115144.1"/>
    </source>
</evidence>
<gene>
    <name evidence="3" type="ORF">HINF_LOCUS22257</name>
    <name evidence="4" type="ORF">HINF_LOCUS78494</name>
</gene>
<sequence length="1160" mass="125355">MNVNDSIYITQKANNMNLFIYTNVTKQSHIDVSVDNVDVNTFSLFGFSMDKQIVQDSNINISIYFQVLSGALLCTICDIDLQRCTLVFIASGLQVSGMIIEPKESITIQQSFIQFRISSMNSSGLTNVVKQSSVTILISQCKLAGSNQLESENNGYIASAIFANILLNITQFVICVDETSRFGQDVVKIRSLGYESVQCDVCDSQYVVYGICGEMLKYSENVNGMLQCVHPFEYVDSQCKCASGYLLNNSKCIDVVESINAMSNLLHSSGYNYTTQLLNQVVENVENKLILVDQRILSNTTDLEQRIISNFSQSDHNLLMNTSTLDNRIYQNISLIKNDILAKYITADTNLLSNTTVLDWRIFNNVSMLNTTLSTSLQNISLLLKDFNNSLQSQHSLIEQQQNIINNLTQQIDCTSNQGFSMKNGECVQVQCAITGQFSINGICQCSTMNSIVQAGQCVCPVNSNVVGTACVCSIIGQVMLNGQCVCPTTGAFVQSNACTCGLNSFNISNTCSCPSGASLINGACTCSNINAYISGNKCVCPTFSSLVGNTCTCPSNSQIVSNECVCNLISGQVMNNGVCKCHTANAYVNNGACICGVDALNVSNVCTCPAKSSLVNNVCTCDQITGQQMIAGTCQCSFGYSVVNNSCYQTSYVINITQFVCSQEFFSQTFDIQDITNQISTTSNFSAGYVFSTAKTIQNAFVNVYDNVYSTFYPLFQSQSSFTNLKIQFGTQTFGSGSLILSSSSNIFVNQMNIISKLGSQLTVDTLINIFTSSTTSANITKLLVNLTFAPSSGTITLISNIDNVFTISEYQILGSYVSTGTVAMIGVNLNSATVNVNQIRFQPTAYNVGNCSSYLFGQAVTTASTLIINNFAIIIGDSSNYLLLGSISTTSIWIYYQFGGIIAYINSASIVNVNNLICDSFQKLSTGFVLKTGLLVGFVQQISSSIALNNVCLQQNITSTSQKYQNFGVIGWNYGNISIYSASTILSILTTANINCFGIIGQQHQQSLYAEVINLRTSVNFSVKTGSYIGSIFGAEQATKCFVLNTTIFGGNISSSSNYVGCFSGNLYQNATLQNSTINQMIISGAMYVGGLVGLSQGTIYLVDSKIQSVRISGPNYVGIILGSSSTVFFSGSSSASIYINEVLKADCAVLANWQNGC</sequence>
<feature type="coiled-coil region" evidence="1">
    <location>
        <begin position="391"/>
        <end position="418"/>
    </location>
</feature>
<evidence type="ECO:0000313" key="3">
    <source>
        <dbReference type="EMBL" id="CAI9934612.1"/>
    </source>
</evidence>
<keyword evidence="5" id="KW-1185">Reference proteome</keyword>
<accession>A0AA86P9L3</accession>
<keyword evidence="1" id="KW-0175">Coiled coil</keyword>
<proteinExistence type="predicted"/>
<dbReference type="AlphaFoldDB" id="A0AA86P9L3"/>
<protein>
    <submittedName>
        <fullName evidence="3">Uncharacterized protein</fullName>
    </submittedName>
</protein>
<feature type="transmembrane region" description="Helical" evidence="2">
    <location>
        <begin position="1083"/>
        <end position="1105"/>
    </location>
</feature>
<reference evidence="4 5" key="2">
    <citation type="submission" date="2024-07" db="EMBL/GenBank/DDBJ databases">
        <authorList>
            <person name="Akdeniz Z."/>
        </authorList>
    </citation>
    <scope>NUCLEOTIDE SEQUENCE [LARGE SCALE GENOMIC DNA]</scope>
</reference>
<keyword evidence="2" id="KW-1133">Transmembrane helix</keyword>
<evidence type="ECO:0000256" key="2">
    <source>
        <dbReference type="SAM" id="Phobius"/>
    </source>
</evidence>
<keyword evidence="2" id="KW-0812">Transmembrane</keyword>
<organism evidence="3">
    <name type="scientific">Hexamita inflata</name>
    <dbReference type="NCBI Taxonomy" id="28002"/>
    <lineage>
        <taxon>Eukaryota</taxon>
        <taxon>Metamonada</taxon>
        <taxon>Diplomonadida</taxon>
        <taxon>Hexamitidae</taxon>
        <taxon>Hexamitinae</taxon>
        <taxon>Hexamita</taxon>
    </lineage>
</organism>
<comment type="caution">
    <text evidence="3">The sequence shown here is derived from an EMBL/GenBank/DDBJ whole genome shotgun (WGS) entry which is preliminary data.</text>
</comment>
<name>A0AA86P9L3_9EUKA</name>
<keyword evidence="2" id="KW-0472">Membrane</keyword>
<dbReference type="EMBL" id="CAXDID020000859">
    <property type="protein sequence ID" value="CAL6115144.1"/>
    <property type="molecule type" value="Genomic_DNA"/>
</dbReference>
<evidence type="ECO:0000256" key="1">
    <source>
        <dbReference type="SAM" id="Coils"/>
    </source>
</evidence>